<comment type="caution">
    <text evidence="2">The sequence shown here is derived from an EMBL/GenBank/DDBJ whole genome shotgun (WGS) entry which is preliminary data.</text>
</comment>
<comment type="similarity">
    <text evidence="1">Belongs to the outer membrane factor (OMF) (TC 1.B.17) family.</text>
</comment>
<name>A0ABS8AIN2_9BACT</name>
<dbReference type="Proteomes" id="UP001165297">
    <property type="component" value="Unassembled WGS sequence"/>
</dbReference>
<accession>A0ABS8AIN2</accession>
<dbReference type="Pfam" id="PF02321">
    <property type="entry name" value="OEP"/>
    <property type="match status" value="1"/>
</dbReference>
<dbReference type="InterPro" id="IPR010131">
    <property type="entry name" value="MdtP/NodT-like"/>
</dbReference>
<dbReference type="InterPro" id="IPR003423">
    <property type="entry name" value="OMP_efflux"/>
</dbReference>
<dbReference type="PANTHER" id="PTHR30203">
    <property type="entry name" value="OUTER MEMBRANE CATION EFFLUX PROTEIN"/>
    <property type="match status" value="1"/>
</dbReference>
<protein>
    <submittedName>
        <fullName evidence="2">TolC family protein</fullName>
    </submittedName>
</protein>
<organism evidence="2 3">
    <name type="scientific">Hymenobacter nitidus</name>
    <dbReference type="NCBI Taxonomy" id="2880929"/>
    <lineage>
        <taxon>Bacteria</taxon>
        <taxon>Pseudomonadati</taxon>
        <taxon>Bacteroidota</taxon>
        <taxon>Cytophagia</taxon>
        <taxon>Cytophagales</taxon>
        <taxon>Hymenobacteraceae</taxon>
        <taxon>Hymenobacter</taxon>
    </lineage>
</organism>
<evidence type="ECO:0000313" key="2">
    <source>
        <dbReference type="EMBL" id="MCB2380303.1"/>
    </source>
</evidence>
<dbReference type="PANTHER" id="PTHR30203:SF24">
    <property type="entry name" value="BLR4935 PROTEIN"/>
    <property type="match status" value="1"/>
</dbReference>
<proteinExistence type="inferred from homology"/>
<keyword evidence="3" id="KW-1185">Reference proteome</keyword>
<evidence type="ECO:0000313" key="3">
    <source>
        <dbReference type="Proteomes" id="UP001165297"/>
    </source>
</evidence>
<sequence>MKYLKLRSGVRFLLVLALLLGFGFEAARAQTIISLDSAEAQTLRQHPRLRQSTQEIEEQRALKRGSFAPANPDFLFSAPTGEMWAPGVVQTIDLPNVYRQQRRVAQAGITLAERNRDVSRASVLRDTRLAYLTLQFAEAQVRQLTYQDSLFRVLRLATERLFTAGEVTSLQRISTDAEARQVTVLLQQATADRQAAQRRLALLLGRPSEALTTSTDLGRSGAELAQTGTALLAGLPTEDSTALVRSPTLAAAAQNVALSQSGISLVRARRTPALTVGYQNQAFENSALKYRFQFGLSVPIWFWTYRSQLQAATARSQAAGYQLQAQRLELSSQYQQALADTRKFSASLGYYEQTGLPQSRAIISQSQRLFRAGEVSYLQLILSLNQAFAIQNTYLTTIRDYRQALIELNYLRGE</sequence>
<dbReference type="SUPFAM" id="SSF56954">
    <property type="entry name" value="Outer membrane efflux proteins (OEP)"/>
    <property type="match status" value="1"/>
</dbReference>
<dbReference type="Gene3D" id="1.20.1600.10">
    <property type="entry name" value="Outer membrane efflux proteins (OEP)"/>
    <property type="match status" value="1"/>
</dbReference>
<gene>
    <name evidence="2" type="ORF">LGH70_22115</name>
</gene>
<dbReference type="RefSeq" id="WP_226190062.1">
    <property type="nucleotide sequence ID" value="NZ_JAJADQ010000015.1"/>
</dbReference>
<dbReference type="EMBL" id="JAJADQ010000015">
    <property type="protein sequence ID" value="MCB2380303.1"/>
    <property type="molecule type" value="Genomic_DNA"/>
</dbReference>
<evidence type="ECO:0000256" key="1">
    <source>
        <dbReference type="ARBA" id="ARBA00007613"/>
    </source>
</evidence>
<reference evidence="2" key="1">
    <citation type="submission" date="2021-10" db="EMBL/GenBank/DDBJ databases">
        <authorList>
            <person name="Dean J.D."/>
            <person name="Kim M.K."/>
            <person name="Newey C.N."/>
            <person name="Stoker T.S."/>
            <person name="Thompson D.W."/>
            <person name="Grose J.H."/>
        </authorList>
    </citation>
    <scope>NUCLEOTIDE SEQUENCE</scope>
    <source>
        <strain evidence="2">BT635</strain>
    </source>
</reference>